<organism evidence="9 10">
    <name type="scientific">Trueperella pyogenes</name>
    <dbReference type="NCBI Taxonomy" id="1661"/>
    <lineage>
        <taxon>Bacteria</taxon>
        <taxon>Bacillati</taxon>
        <taxon>Actinomycetota</taxon>
        <taxon>Actinomycetes</taxon>
        <taxon>Actinomycetales</taxon>
        <taxon>Actinomycetaceae</taxon>
        <taxon>Trueperella</taxon>
    </lineage>
</organism>
<evidence type="ECO:0000256" key="5">
    <source>
        <dbReference type="PIRSR" id="PIRSR001430-1"/>
    </source>
</evidence>
<dbReference type="NCBIfam" id="TIGR00071">
    <property type="entry name" value="hisT_truA"/>
    <property type="match status" value="1"/>
</dbReference>
<sequence>MRIRIDLSYDGTGFHGWAVQPGLRTVQGELEAALATILRTPVVLTVAGRTDAGVHAAGQCAHFDVDEAAWQRLPGRSSRTPGESLVRKINAITSRGAQGPTGYTDVMVRSAEVVPDAFDARFSALWRRYSYRIADGVGHWDPRRRDVLWLAHELDVDAMNRAAAGLLGEHDFISYCKPREGASTVRTLLELGFVREGGMVTGFAKADAFCHSQVRTLMGTLIEVGRGARAESWPTMRLAAAVRNGEVIVAPPHPLTLEEIGYPTPEEYGVQAALTRRYRG</sequence>
<evidence type="ECO:0000313" key="10">
    <source>
        <dbReference type="Proteomes" id="UP000275951"/>
    </source>
</evidence>
<dbReference type="AlphaFoldDB" id="A0A3S9QKM1"/>
<dbReference type="GO" id="GO:0160147">
    <property type="term" value="F:tRNA pseudouridine(38-40) synthase activity"/>
    <property type="evidence" value="ECO:0007669"/>
    <property type="project" value="UniProtKB-EC"/>
</dbReference>
<dbReference type="PANTHER" id="PTHR11142:SF0">
    <property type="entry name" value="TRNA PSEUDOURIDINE SYNTHASE-LIKE 1"/>
    <property type="match status" value="1"/>
</dbReference>
<accession>A0A3S9QKM1</accession>
<comment type="caution">
    <text evidence="4">Lacks conserved residue(s) required for the propagation of feature annotation.</text>
</comment>
<evidence type="ECO:0000256" key="1">
    <source>
        <dbReference type="ARBA" id="ARBA00009375"/>
    </source>
</evidence>
<comment type="subunit">
    <text evidence="4">Homodimer.</text>
</comment>
<dbReference type="SUPFAM" id="SSF55120">
    <property type="entry name" value="Pseudouridine synthase"/>
    <property type="match status" value="1"/>
</dbReference>
<comment type="similarity">
    <text evidence="1 4 7">Belongs to the tRNA pseudouridine synthase TruA family.</text>
</comment>
<dbReference type="InterPro" id="IPR020103">
    <property type="entry name" value="PsdUridine_synth_cat_dom_sf"/>
</dbReference>
<feature type="binding site" evidence="4 6">
    <location>
        <position position="129"/>
    </location>
    <ligand>
        <name>substrate</name>
    </ligand>
</feature>
<evidence type="ECO:0000256" key="7">
    <source>
        <dbReference type="RuleBase" id="RU003792"/>
    </source>
</evidence>
<proteinExistence type="inferred from homology"/>
<dbReference type="PANTHER" id="PTHR11142">
    <property type="entry name" value="PSEUDOURIDYLATE SYNTHASE"/>
    <property type="match status" value="1"/>
</dbReference>
<comment type="catalytic activity">
    <reaction evidence="4 7">
        <text>uridine(38/39/40) in tRNA = pseudouridine(38/39/40) in tRNA</text>
        <dbReference type="Rhea" id="RHEA:22376"/>
        <dbReference type="Rhea" id="RHEA-COMP:10085"/>
        <dbReference type="Rhea" id="RHEA-COMP:10087"/>
        <dbReference type="ChEBI" id="CHEBI:65314"/>
        <dbReference type="ChEBI" id="CHEBI:65315"/>
        <dbReference type="EC" id="5.4.99.12"/>
    </reaction>
</comment>
<dbReference type="InterPro" id="IPR020094">
    <property type="entry name" value="TruA/RsuA/RluB/E/F_N"/>
</dbReference>
<reference evidence="9 10" key="1">
    <citation type="submission" date="2018-11" db="EMBL/GenBank/DDBJ databases">
        <title>Multidrug-resistant genes are associated with an 42-kb island TGI1 carrying a complex class 1 integron in a Trueperella pyogenes.</title>
        <authorList>
            <person name="Dong W."/>
        </authorList>
    </citation>
    <scope>NUCLEOTIDE SEQUENCE [LARGE SCALE GENOMIC DNA]</scope>
    <source>
        <strain evidence="9 10">TP4</strain>
    </source>
</reference>
<dbReference type="Proteomes" id="UP000275951">
    <property type="component" value="Chromosome"/>
</dbReference>
<comment type="function">
    <text evidence="4">Formation of pseudouridine at positions 38, 39 and 40 in the anticodon stem and loop of transfer RNAs.</text>
</comment>
<name>A0A3S9QKM1_9ACTO</name>
<dbReference type="Gene3D" id="3.30.70.660">
    <property type="entry name" value="Pseudouridine synthase I, catalytic domain, C-terminal subdomain"/>
    <property type="match status" value="1"/>
</dbReference>
<evidence type="ECO:0000256" key="2">
    <source>
        <dbReference type="ARBA" id="ARBA00022694"/>
    </source>
</evidence>
<dbReference type="InterPro" id="IPR020097">
    <property type="entry name" value="PsdUridine_synth_TruA_a/b_dom"/>
</dbReference>
<dbReference type="InterPro" id="IPR020095">
    <property type="entry name" value="PsdUridine_synth_TruA_C"/>
</dbReference>
<dbReference type="Gene3D" id="3.30.70.580">
    <property type="entry name" value="Pseudouridine synthase I, catalytic domain, N-terminal subdomain"/>
    <property type="match status" value="1"/>
</dbReference>
<feature type="domain" description="Pseudouridine synthase I TruA alpha/beta" evidence="8">
    <location>
        <begin position="162"/>
        <end position="263"/>
    </location>
</feature>
<dbReference type="HAMAP" id="MF_00171">
    <property type="entry name" value="TruA"/>
    <property type="match status" value="1"/>
</dbReference>
<dbReference type="EMBL" id="CP033905">
    <property type="protein sequence ID" value="AZR06557.1"/>
    <property type="molecule type" value="Genomic_DNA"/>
</dbReference>
<dbReference type="EC" id="5.4.99.12" evidence="4"/>
<dbReference type="GO" id="GO:0031119">
    <property type="term" value="P:tRNA pseudouridine synthesis"/>
    <property type="evidence" value="ECO:0007669"/>
    <property type="project" value="UniProtKB-UniRule"/>
</dbReference>
<evidence type="ECO:0000256" key="3">
    <source>
        <dbReference type="ARBA" id="ARBA00023235"/>
    </source>
</evidence>
<dbReference type="InterPro" id="IPR001406">
    <property type="entry name" value="PsdUridine_synth_TruA"/>
</dbReference>
<evidence type="ECO:0000259" key="8">
    <source>
        <dbReference type="Pfam" id="PF01416"/>
    </source>
</evidence>
<gene>
    <name evidence="4 9" type="primary">truA</name>
    <name evidence="9" type="ORF">EBQ10_04115</name>
</gene>
<evidence type="ECO:0000256" key="4">
    <source>
        <dbReference type="HAMAP-Rule" id="MF_00171"/>
    </source>
</evidence>
<feature type="active site" description="Nucleophile" evidence="4 5">
    <location>
        <position position="51"/>
    </location>
</feature>
<dbReference type="RefSeq" id="WP_108726704.1">
    <property type="nucleotide sequence ID" value="NZ_CP029001.1"/>
</dbReference>
<evidence type="ECO:0000256" key="6">
    <source>
        <dbReference type="PIRSR" id="PIRSR001430-2"/>
    </source>
</evidence>
<evidence type="ECO:0000313" key="9">
    <source>
        <dbReference type="EMBL" id="AZR06557.1"/>
    </source>
</evidence>
<dbReference type="CDD" id="cd02570">
    <property type="entry name" value="PseudoU_synth_EcTruA"/>
    <property type="match status" value="1"/>
</dbReference>
<dbReference type="PIRSF" id="PIRSF001430">
    <property type="entry name" value="tRNA_psdUrid_synth"/>
    <property type="match status" value="1"/>
</dbReference>
<keyword evidence="3 4" id="KW-0413">Isomerase</keyword>
<keyword evidence="2 4" id="KW-0819">tRNA processing</keyword>
<protein>
    <recommendedName>
        <fullName evidence="4">tRNA pseudouridine synthase A</fullName>
        <ecNumber evidence="4">5.4.99.12</ecNumber>
    </recommendedName>
    <alternativeName>
        <fullName evidence="4">tRNA pseudouridine(38-40) synthase</fullName>
    </alternativeName>
    <alternativeName>
        <fullName evidence="4">tRNA pseudouridylate synthase I</fullName>
    </alternativeName>
    <alternativeName>
        <fullName evidence="4">tRNA-uridine isomerase I</fullName>
    </alternativeName>
</protein>
<dbReference type="GO" id="GO:0003723">
    <property type="term" value="F:RNA binding"/>
    <property type="evidence" value="ECO:0007669"/>
    <property type="project" value="InterPro"/>
</dbReference>
<dbReference type="Pfam" id="PF01416">
    <property type="entry name" value="PseudoU_synth_1"/>
    <property type="match status" value="1"/>
</dbReference>